<gene>
    <name evidence="2" type="ORF">H9L09_03815</name>
</gene>
<sequence>MDSRRQNVFGWAYVAIDRDGAVNVDHSGDFVSRPEELEAAAYRFVLMSRRGDVDHSCETISELIESIIFTPDKQRALGLPPGTIPVGWWVGFHVRDPRVWRRVESGSLTAFSIAGRWRRTATSAI</sequence>
<evidence type="ECO:0000313" key="3">
    <source>
        <dbReference type="Proteomes" id="UP000515947"/>
    </source>
</evidence>
<dbReference type="Pfam" id="PF14550">
    <property type="entry name" value="Peptidase_S78_2"/>
    <property type="match status" value="1"/>
</dbReference>
<dbReference type="InterPro" id="IPR027924">
    <property type="entry name" value="XkdF"/>
</dbReference>
<dbReference type="KEGG" id="nmes:H9L09_03815"/>
<accession>A0A7G9RD89</accession>
<proteinExistence type="predicted"/>
<name>A0A7G9RD89_9ACTN</name>
<dbReference type="AlphaFoldDB" id="A0A7G9RD89"/>
<protein>
    <recommendedName>
        <fullName evidence="1">Phage-like element PBSX protein XkdF domain-containing protein</fullName>
    </recommendedName>
</protein>
<reference evidence="2 3" key="1">
    <citation type="submission" date="2020-08" db="EMBL/GenBank/DDBJ databases">
        <title>Genome sequence of Nocardioides mesophilus KACC 16243T.</title>
        <authorList>
            <person name="Hyun D.-W."/>
            <person name="Bae J.-W."/>
        </authorList>
    </citation>
    <scope>NUCLEOTIDE SEQUENCE [LARGE SCALE GENOMIC DNA]</scope>
    <source>
        <strain evidence="2 3">KACC 16243</strain>
    </source>
</reference>
<dbReference type="EMBL" id="CP060713">
    <property type="protein sequence ID" value="QNN53564.1"/>
    <property type="molecule type" value="Genomic_DNA"/>
</dbReference>
<dbReference type="Proteomes" id="UP000515947">
    <property type="component" value="Chromosome"/>
</dbReference>
<organism evidence="2 3">
    <name type="scientific">Nocardioides mesophilus</name>
    <dbReference type="NCBI Taxonomy" id="433659"/>
    <lineage>
        <taxon>Bacteria</taxon>
        <taxon>Bacillati</taxon>
        <taxon>Actinomycetota</taxon>
        <taxon>Actinomycetes</taxon>
        <taxon>Propionibacteriales</taxon>
        <taxon>Nocardioidaceae</taxon>
        <taxon>Nocardioides</taxon>
    </lineage>
</organism>
<feature type="domain" description="Phage-like element PBSX protein XkdF" evidence="1">
    <location>
        <begin position="24"/>
        <end position="116"/>
    </location>
</feature>
<keyword evidence="3" id="KW-1185">Reference proteome</keyword>
<evidence type="ECO:0000313" key="2">
    <source>
        <dbReference type="EMBL" id="QNN53564.1"/>
    </source>
</evidence>
<evidence type="ECO:0000259" key="1">
    <source>
        <dbReference type="Pfam" id="PF14550"/>
    </source>
</evidence>